<evidence type="ECO:0000256" key="3">
    <source>
        <dbReference type="ARBA" id="ARBA00022515"/>
    </source>
</evidence>
<keyword evidence="6 10" id="KW-0235">DNA replication</keyword>
<dbReference type="Gene3D" id="3.90.920.10">
    <property type="entry name" value="DNA primase, PRIM domain"/>
    <property type="match status" value="1"/>
</dbReference>
<proteinExistence type="inferred from homology"/>
<dbReference type="GO" id="GO:0006269">
    <property type="term" value="P:DNA replication, synthesis of primer"/>
    <property type="evidence" value="ECO:0007669"/>
    <property type="project" value="UniProtKB-KW"/>
</dbReference>
<name>A0AAV7J9J3_9METZ</name>
<reference evidence="11 12" key="1">
    <citation type="journal article" date="2023" name="BMC Biol.">
        <title>The compact genome of the sponge Oopsacas minuta (Hexactinellida) is lacking key metazoan core genes.</title>
        <authorList>
            <person name="Santini S."/>
            <person name="Schenkelaars Q."/>
            <person name="Jourda C."/>
            <person name="Duchesne M."/>
            <person name="Belahbib H."/>
            <person name="Rocher C."/>
            <person name="Selva M."/>
            <person name="Riesgo A."/>
            <person name="Vervoort M."/>
            <person name="Leys S.P."/>
            <person name="Kodjabachian L."/>
            <person name="Le Bivic A."/>
            <person name="Borchiellini C."/>
            <person name="Claverie J.M."/>
            <person name="Renard E."/>
        </authorList>
    </citation>
    <scope>NUCLEOTIDE SEQUENCE [LARGE SCALE GENOMIC DNA]</scope>
    <source>
        <strain evidence="11">SPO-2</strain>
    </source>
</reference>
<keyword evidence="5" id="KW-0548">Nucleotidyltransferase</keyword>
<gene>
    <name evidence="11" type="ORF">LOD99_12961</name>
</gene>
<dbReference type="InterPro" id="IPR014052">
    <property type="entry name" value="DNA_primase_ssu_euk/arc"/>
</dbReference>
<dbReference type="EMBL" id="JAKMXF010000365">
    <property type="protein sequence ID" value="KAI6645698.1"/>
    <property type="molecule type" value="Genomic_DNA"/>
</dbReference>
<evidence type="ECO:0000256" key="7">
    <source>
        <dbReference type="ARBA" id="ARBA00022723"/>
    </source>
</evidence>
<evidence type="ECO:0000313" key="12">
    <source>
        <dbReference type="Proteomes" id="UP001165289"/>
    </source>
</evidence>
<dbReference type="SUPFAM" id="SSF56747">
    <property type="entry name" value="Prim-pol domain"/>
    <property type="match status" value="1"/>
</dbReference>
<keyword evidence="9" id="KW-0804">Transcription</keyword>
<evidence type="ECO:0000256" key="5">
    <source>
        <dbReference type="ARBA" id="ARBA00022695"/>
    </source>
</evidence>
<organism evidence="11 12">
    <name type="scientific">Oopsacas minuta</name>
    <dbReference type="NCBI Taxonomy" id="111878"/>
    <lineage>
        <taxon>Eukaryota</taxon>
        <taxon>Metazoa</taxon>
        <taxon>Porifera</taxon>
        <taxon>Hexactinellida</taxon>
        <taxon>Hexasterophora</taxon>
        <taxon>Lyssacinosida</taxon>
        <taxon>Leucopsacidae</taxon>
        <taxon>Oopsacas</taxon>
    </lineage>
</organism>
<evidence type="ECO:0000313" key="11">
    <source>
        <dbReference type="EMBL" id="KAI6645698.1"/>
    </source>
</evidence>
<keyword evidence="12" id="KW-1185">Reference proteome</keyword>
<evidence type="ECO:0000256" key="10">
    <source>
        <dbReference type="RuleBase" id="RU003514"/>
    </source>
</evidence>
<keyword evidence="7" id="KW-0479">Metal-binding</keyword>
<keyword evidence="2 10" id="KW-0240">DNA-directed RNA polymerase</keyword>
<dbReference type="GO" id="GO:0005658">
    <property type="term" value="C:alpha DNA polymerase:primase complex"/>
    <property type="evidence" value="ECO:0007669"/>
    <property type="project" value="UniProtKB-ARBA"/>
</dbReference>
<accession>A0AAV7J9J3</accession>
<evidence type="ECO:0000256" key="4">
    <source>
        <dbReference type="ARBA" id="ARBA00022679"/>
    </source>
</evidence>
<dbReference type="EC" id="2.7.7.-" evidence="10"/>
<dbReference type="GO" id="GO:0046872">
    <property type="term" value="F:metal ion binding"/>
    <property type="evidence" value="ECO:0007669"/>
    <property type="project" value="UniProtKB-KW"/>
</dbReference>
<dbReference type="CDD" id="cd04860">
    <property type="entry name" value="AE_Prim_S"/>
    <property type="match status" value="1"/>
</dbReference>
<dbReference type="GO" id="GO:0003899">
    <property type="term" value="F:DNA-directed RNA polymerase activity"/>
    <property type="evidence" value="ECO:0007669"/>
    <property type="project" value="InterPro"/>
</dbReference>
<dbReference type="PANTHER" id="PTHR10536">
    <property type="entry name" value="DNA PRIMASE SMALL SUBUNIT"/>
    <property type="match status" value="1"/>
</dbReference>
<evidence type="ECO:0000256" key="8">
    <source>
        <dbReference type="ARBA" id="ARBA00022833"/>
    </source>
</evidence>
<keyword evidence="3 10" id="KW-0639">Primosome</keyword>
<keyword evidence="8" id="KW-0862">Zinc</keyword>
<keyword evidence="4 10" id="KW-0808">Transferase</keyword>
<comment type="caution">
    <text evidence="11">The sequence shown here is derived from an EMBL/GenBank/DDBJ whole genome shotgun (WGS) entry which is preliminary data.</text>
</comment>
<evidence type="ECO:0000256" key="1">
    <source>
        <dbReference type="ARBA" id="ARBA00009762"/>
    </source>
</evidence>
<evidence type="ECO:0000256" key="9">
    <source>
        <dbReference type="ARBA" id="ARBA00023163"/>
    </source>
</evidence>
<comment type="similarity">
    <text evidence="1 10">Belongs to the eukaryotic-type primase small subunit family.</text>
</comment>
<dbReference type="FunFam" id="3.90.920.10:FF:000003">
    <property type="entry name" value="DNA primase"/>
    <property type="match status" value="1"/>
</dbReference>
<dbReference type="Pfam" id="PF01896">
    <property type="entry name" value="DNA_primase_S"/>
    <property type="match status" value="1"/>
</dbReference>
<sequence>MENLDAYLEVYYQAFYPYQIIFDWLSCGDRTVKQEDGGRDMVTSEFFSRREISMSLPNDIYVRYHSFETCEDFKNTIVHRKPTKIDIGAVFSAPPNRHKEAAVQRMFRPISKELVFDIDISDYDDVRTCCKGANICEGCWIFMALAVLIIQKSLEEDFGFHHTIWFYSGRRGVHGWVCDTSARNLSDESRAAIVGYLTVGEGGDKMVKKVMLKNPTYPALRRAYHIIHTYWGNVLESQGLLDKKENWKKLLPLIPNEKTRTFLAQVWSQQGDRTNSSIERWQELENQLIENYKSVAFKTSDQVLMEIMFQYCYPRLDTNVTKGINHLLKSPFCIHPKTGRVCVPIDYTKAVKFNPDKVVTVKDLIMSDQKDGDQSLGEFQECKEFFKQFIQNRDSEETCVMETEPVIK</sequence>
<dbReference type="NCBIfam" id="TIGR00335">
    <property type="entry name" value="primase_sml"/>
    <property type="match status" value="1"/>
</dbReference>
<dbReference type="AlphaFoldDB" id="A0AAV7J9J3"/>
<dbReference type="Proteomes" id="UP001165289">
    <property type="component" value="Unassembled WGS sequence"/>
</dbReference>
<protein>
    <recommendedName>
        <fullName evidence="10">DNA primase</fullName>
        <ecNumber evidence="10">2.7.7.-</ecNumber>
    </recommendedName>
</protein>
<evidence type="ECO:0000256" key="2">
    <source>
        <dbReference type="ARBA" id="ARBA00022478"/>
    </source>
</evidence>
<dbReference type="InterPro" id="IPR002755">
    <property type="entry name" value="DNA_primase_S"/>
</dbReference>
<evidence type="ECO:0000256" key="6">
    <source>
        <dbReference type="ARBA" id="ARBA00022705"/>
    </source>
</evidence>